<organism evidence="2 3">
    <name type="scientific">Siphonobacter curvatus</name>
    <dbReference type="NCBI Taxonomy" id="2094562"/>
    <lineage>
        <taxon>Bacteria</taxon>
        <taxon>Pseudomonadati</taxon>
        <taxon>Bacteroidota</taxon>
        <taxon>Cytophagia</taxon>
        <taxon>Cytophagales</taxon>
        <taxon>Cytophagaceae</taxon>
        <taxon>Siphonobacter</taxon>
    </lineage>
</organism>
<evidence type="ECO:0000313" key="2">
    <source>
        <dbReference type="EMBL" id="PQA59838.1"/>
    </source>
</evidence>
<dbReference type="AlphaFoldDB" id="A0A2S7IQC4"/>
<evidence type="ECO:0000256" key="1">
    <source>
        <dbReference type="SAM" id="Phobius"/>
    </source>
</evidence>
<name>A0A2S7IQC4_9BACT</name>
<sequence length="103" mass="11490">MHLILSATRDMRSYVASLPFVKALACRCKCSWAVLKGIRTTEEEFESGIIPLFIIGTLAGFALTVYLIAFYFNAPDCLLAVFWSLFCLAVFIVGMIAARWVSQ</sequence>
<reference evidence="3" key="1">
    <citation type="submission" date="2018-02" db="EMBL/GenBank/DDBJ databases">
        <title>Genome sequencing of Solimonas sp. HR-BB.</title>
        <authorList>
            <person name="Lee Y."/>
            <person name="Jeon C.O."/>
        </authorList>
    </citation>
    <scope>NUCLEOTIDE SEQUENCE [LARGE SCALE GENOMIC DNA]</scope>
    <source>
        <strain evidence="3">HR-U</strain>
    </source>
</reference>
<gene>
    <name evidence="2" type="ORF">C5O19_09510</name>
</gene>
<dbReference type="RefSeq" id="WP_104711628.1">
    <property type="nucleotide sequence ID" value="NZ_PTRA01000001.1"/>
</dbReference>
<protein>
    <submittedName>
        <fullName evidence="2">Uncharacterized protein</fullName>
    </submittedName>
</protein>
<proteinExistence type="predicted"/>
<evidence type="ECO:0000313" key="3">
    <source>
        <dbReference type="Proteomes" id="UP000239590"/>
    </source>
</evidence>
<keyword evidence="1" id="KW-0472">Membrane</keyword>
<dbReference type="Proteomes" id="UP000239590">
    <property type="component" value="Unassembled WGS sequence"/>
</dbReference>
<feature type="transmembrane region" description="Helical" evidence="1">
    <location>
        <begin position="78"/>
        <end position="101"/>
    </location>
</feature>
<comment type="caution">
    <text evidence="2">The sequence shown here is derived from an EMBL/GenBank/DDBJ whole genome shotgun (WGS) entry which is preliminary data.</text>
</comment>
<accession>A0A2S7IQC4</accession>
<feature type="transmembrane region" description="Helical" evidence="1">
    <location>
        <begin position="49"/>
        <end position="72"/>
    </location>
</feature>
<keyword evidence="1" id="KW-1133">Transmembrane helix</keyword>
<keyword evidence="3" id="KW-1185">Reference proteome</keyword>
<dbReference type="OrthoDB" id="9909628at2"/>
<keyword evidence="1" id="KW-0812">Transmembrane</keyword>
<dbReference type="EMBL" id="PTRA01000001">
    <property type="protein sequence ID" value="PQA59838.1"/>
    <property type="molecule type" value="Genomic_DNA"/>
</dbReference>